<sequence>SYERPLMLNSREFSPLKTSNLTLPVWLGFIISQRAEKFLNIISALSEIAALFRNISAISLPFA</sequence>
<dbReference type="AlphaFoldDB" id="A0A2G9YIV4"/>
<name>A0A2G9YIV4_9BACT</name>
<gene>
    <name evidence="1" type="ORF">COX41_04265</name>
</gene>
<evidence type="ECO:0000313" key="1">
    <source>
        <dbReference type="EMBL" id="PIP19170.1"/>
    </source>
</evidence>
<dbReference type="EMBL" id="PCRK01000105">
    <property type="protein sequence ID" value="PIP19170.1"/>
    <property type="molecule type" value="Genomic_DNA"/>
</dbReference>
<comment type="caution">
    <text evidence="1">The sequence shown here is derived from an EMBL/GenBank/DDBJ whole genome shotgun (WGS) entry which is preliminary data.</text>
</comment>
<accession>A0A2G9YIV4</accession>
<organism evidence="1 2">
    <name type="scientific">Candidatus Sherwoodlollariibacterium unditelluris</name>
    <dbReference type="NCBI Taxonomy" id="1974757"/>
    <lineage>
        <taxon>Bacteria</taxon>
        <taxon>Pseudomonadati</taxon>
        <taxon>Candidatus Omnitrophota</taxon>
        <taxon>Candidatus Sherwoodlollariibacterium</taxon>
    </lineage>
</organism>
<dbReference type="Proteomes" id="UP000231292">
    <property type="component" value="Unassembled WGS sequence"/>
</dbReference>
<feature type="non-terminal residue" evidence="1">
    <location>
        <position position="1"/>
    </location>
</feature>
<evidence type="ECO:0000313" key="2">
    <source>
        <dbReference type="Proteomes" id="UP000231292"/>
    </source>
</evidence>
<protein>
    <submittedName>
        <fullName evidence="1">Uncharacterized protein</fullName>
    </submittedName>
</protein>
<reference evidence="1 2" key="1">
    <citation type="submission" date="2017-09" db="EMBL/GenBank/DDBJ databases">
        <title>Depth-based differentiation of microbial function through sediment-hosted aquifers and enrichment of novel symbionts in the deep terrestrial subsurface.</title>
        <authorList>
            <person name="Probst A.J."/>
            <person name="Ladd B."/>
            <person name="Jarett J.K."/>
            <person name="Geller-Mcgrath D.E."/>
            <person name="Sieber C.M."/>
            <person name="Emerson J.B."/>
            <person name="Anantharaman K."/>
            <person name="Thomas B.C."/>
            <person name="Malmstrom R."/>
            <person name="Stieglmeier M."/>
            <person name="Klingl A."/>
            <person name="Woyke T."/>
            <person name="Ryan C.M."/>
            <person name="Banfield J.F."/>
        </authorList>
    </citation>
    <scope>NUCLEOTIDE SEQUENCE [LARGE SCALE GENOMIC DNA]</scope>
    <source>
        <strain evidence="1">CG23_combo_of_CG06-09_8_20_14_all_41_10</strain>
    </source>
</reference>
<proteinExistence type="predicted"/>